<evidence type="ECO:0000256" key="5">
    <source>
        <dbReference type="ARBA" id="ARBA00023277"/>
    </source>
</evidence>
<dbReference type="CDD" id="cd08990">
    <property type="entry name" value="GH43_AXH_like"/>
    <property type="match status" value="1"/>
</dbReference>
<dbReference type="InterPro" id="IPR006584">
    <property type="entry name" value="Cellulose-bd_IV"/>
</dbReference>
<keyword evidence="2" id="KW-0624">Polysaccharide degradation</keyword>
<keyword evidence="10" id="KW-1185">Reference proteome</keyword>
<dbReference type="CDD" id="cd04080">
    <property type="entry name" value="CBM6_cellulase-like"/>
    <property type="match status" value="1"/>
</dbReference>
<comment type="caution">
    <text evidence="9">The sequence shown here is derived from an EMBL/GenBank/DDBJ whole genome shotgun (WGS) entry which is preliminary data.</text>
</comment>
<dbReference type="GO" id="GO:0045493">
    <property type="term" value="P:xylan catabolic process"/>
    <property type="evidence" value="ECO:0007669"/>
    <property type="project" value="UniProtKB-KW"/>
</dbReference>
<dbReference type="EMBL" id="LQRT01000016">
    <property type="protein sequence ID" value="KZS40147.1"/>
    <property type="molecule type" value="Genomic_DNA"/>
</dbReference>
<evidence type="ECO:0000259" key="8">
    <source>
        <dbReference type="PROSITE" id="PS51175"/>
    </source>
</evidence>
<feature type="domain" description="CBM6" evidence="8">
    <location>
        <begin position="317"/>
        <end position="456"/>
    </location>
</feature>
<evidence type="ECO:0000256" key="3">
    <source>
        <dbReference type="ARBA" id="ARBA00022729"/>
    </source>
</evidence>
<feature type="site" description="Important for catalytic activity, responsible for pKa modulation of the active site Glu and correct orientation of both the proton donor and substrate" evidence="7">
    <location>
        <position position="141"/>
    </location>
</feature>
<dbReference type="Proteomes" id="UP000076715">
    <property type="component" value="Unassembled WGS sequence"/>
</dbReference>
<dbReference type="PANTHER" id="PTHR43772">
    <property type="entry name" value="ENDO-1,4-BETA-XYLANASE"/>
    <property type="match status" value="1"/>
</dbReference>
<protein>
    <recommendedName>
        <fullName evidence="8">CBM6 domain-containing protein</fullName>
    </recommendedName>
</protein>
<dbReference type="STRING" id="1642818.AWE51_25225"/>
<dbReference type="NCBIfam" id="TIGR04183">
    <property type="entry name" value="Por_Secre_tail"/>
    <property type="match status" value="1"/>
</dbReference>
<dbReference type="Gene3D" id="2.115.10.20">
    <property type="entry name" value="Glycosyl hydrolase domain, family 43"/>
    <property type="match status" value="1"/>
</dbReference>
<dbReference type="InterPro" id="IPR005084">
    <property type="entry name" value="CBM6"/>
</dbReference>
<dbReference type="SUPFAM" id="SSF49785">
    <property type="entry name" value="Galactose-binding domain-like"/>
    <property type="match status" value="1"/>
</dbReference>
<dbReference type="InterPro" id="IPR008979">
    <property type="entry name" value="Galactose-bd-like_sf"/>
</dbReference>
<dbReference type="InterPro" id="IPR041342">
    <property type="entry name" value="CBM35"/>
</dbReference>
<keyword evidence="6" id="KW-0326">Glycosidase</keyword>
<dbReference type="AlphaFoldDB" id="A0A162ZZ32"/>
<name>A0A162ZZ32_9FLAO</name>
<evidence type="ECO:0000256" key="1">
    <source>
        <dbReference type="ARBA" id="ARBA00009865"/>
    </source>
</evidence>
<accession>A0A162ZZ32</accession>
<dbReference type="InterPro" id="IPR006710">
    <property type="entry name" value="Glyco_hydro_43"/>
</dbReference>
<dbReference type="GO" id="GO:0004553">
    <property type="term" value="F:hydrolase activity, hydrolyzing O-glycosyl compounds"/>
    <property type="evidence" value="ECO:0007669"/>
    <property type="project" value="InterPro"/>
</dbReference>
<evidence type="ECO:0000313" key="10">
    <source>
        <dbReference type="Proteomes" id="UP000076715"/>
    </source>
</evidence>
<dbReference type="Pfam" id="PF18099">
    <property type="entry name" value="CBM_35_2"/>
    <property type="match status" value="1"/>
</dbReference>
<dbReference type="InterPro" id="IPR026444">
    <property type="entry name" value="Secre_tail"/>
</dbReference>
<keyword evidence="3" id="KW-0732">Signal</keyword>
<evidence type="ECO:0000256" key="7">
    <source>
        <dbReference type="PIRSR" id="PIRSR606710-2"/>
    </source>
</evidence>
<dbReference type="Pfam" id="PF04616">
    <property type="entry name" value="Glyco_hydro_43"/>
    <property type="match status" value="1"/>
</dbReference>
<comment type="similarity">
    <text evidence="1">Belongs to the glycosyl hydrolase 43 family.</text>
</comment>
<gene>
    <name evidence="9" type="ORF">AWE51_25225</name>
</gene>
<keyword evidence="2" id="KW-0858">Xylan degradation</keyword>
<dbReference type="SMART" id="SM00606">
    <property type="entry name" value="CBD_IV"/>
    <property type="match status" value="1"/>
</dbReference>
<proteinExistence type="inferred from homology"/>
<evidence type="ECO:0000256" key="2">
    <source>
        <dbReference type="ARBA" id="ARBA00022651"/>
    </source>
</evidence>
<evidence type="ECO:0000256" key="4">
    <source>
        <dbReference type="ARBA" id="ARBA00022801"/>
    </source>
</evidence>
<reference evidence="9 10" key="1">
    <citation type="submission" date="2016-01" db="EMBL/GenBank/DDBJ databases">
        <title>The draft genome sequence of Aquimarina sp. RZW4-3-2.</title>
        <authorList>
            <person name="Wang Y."/>
        </authorList>
    </citation>
    <scope>NUCLEOTIDE SEQUENCE [LARGE SCALE GENOMIC DNA]</scope>
    <source>
        <strain evidence="9 10">RZW4-3-2</strain>
    </source>
</reference>
<dbReference type="PROSITE" id="PS51175">
    <property type="entry name" value="CBM6"/>
    <property type="match status" value="1"/>
</dbReference>
<keyword evidence="5" id="KW-0119">Carbohydrate metabolism</keyword>
<evidence type="ECO:0000256" key="6">
    <source>
        <dbReference type="ARBA" id="ARBA00023295"/>
    </source>
</evidence>
<dbReference type="Pfam" id="PF18962">
    <property type="entry name" value="Por_Secre_tail"/>
    <property type="match status" value="1"/>
</dbReference>
<dbReference type="InterPro" id="IPR052176">
    <property type="entry name" value="Glycosyl_Hydrlase_43_Enz"/>
</dbReference>
<dbReference type="GO" id="GO:0030246">
    <property type="term" value="F:carbohydrate binding"/>
    <property type="evidence" value="ECO:0007669"/>
    <property type="project" value="InterPro"/>
</dbReference>
<keyword evidence="4" id="KW-0378">Hydrolase</keyword>
<dbReference type="Gene3D" id="2.60.120.260">
    <property type="entry name" value="Galactose-binding domain-like"/>
    <property type="match status" value="1"/>
</dbReference>
<dbReference type="SUPFAM" id="SSF75005">
    <property type="entry name" value="Arabinanase/levansucrase/invertase"/>
    <property type="match status" value="1"/>
</dbReference>
<evidence type="ECO:0000313" key="9">
    <source>
        <dbReference type="EMBL" id="KZS40147.1"/>
    </source>
</evidence>
<dbReference type="InterPro" id="IPR023296">
    <property type="entry name" value="Glyco_hydro_beta-prop_sf"/>
</dbReference>
<sequence length="677" mass="74092">MGIIQAQNPFVTNIYTADPSARVFGDRLYVFSSHDVNTCNSNQGSNGFCMPNYHAFSTTDGTNWTDHGVMLDQNDVPWVARNSYGMWAPDIIEKNGTYYLYFPAPPADGSGFRRIGVATSKSPTGPFVPEKNYMSGVNGIDPGVFTDTNGQSYIYWGGGETLKGAKLSANMKSITGPVVNLRGLPSGYKEGSYMIKRNGVYYFTFPHAKSGSEELAYATGDNPLGPFTYKGRFMDRWTNGCWTNHHSMVEYKGKWILFYHHNKISNNDKLRSIEADFLTFGPNNTINKVISTRKGISGGFGPVTQEPFGGVARSIPGTIEAEDYDIGGQGVAYNDTDPVNNGPNVFRENEGVDIEARDGGNNVGWTANGEWLEYTVNANAGAYDLEARIATISTGKSIVAKLDGVTLGRFNLPNTGGWGAFQTVKIENVRIAGGTNKILRLEFEGGGTNINWLKFNSRTTDGGNCDVPYTSNGVTIERQTVNWTSGILDISCASSVDVSLRASGIGAMENADFLNIYYKINGGPQVTILEHVNTFPEEILTVDNLKGNTLEILVKSYTSFAAEVYTVDAITVKSQGSGLQQTLAPELILTNQPVSDQNQALVYPNPLSRDNFILDLQGFNNDINVNIFDIKGREVYHTTTTKSSIDLNKEDIFPSKGLFILKIRSANKSQQLKLLIN</sequence>
<dbReference type="PANTHER" id="PTHR43772:SF2">
    <property type="entry name" value="PUTATIVE (AFU_ORTHOLOGUE AFUA_2G04480)-RELATED"/>
    <property type="match status" value="1"/>
</dbReference>
<organism evidence="9 10">
    <name type="scientific">Aquimarina aggregata</name>
    <dbReference type="NCBI Taxonomy" id="1642818"/>
    <lineage>
        <taxon>Bacteria</taxon>
        <taxon>Pseudomonadati</taxon>
        <taxon>Bacteroidota</taxon>
        <taxon>Flavobacteriia</taxon>
        <taxon>Flavobacteriales</taxon>
        <taxon>Flavobacteriaceae</taxon>
        <taxon>Aquimarina</taxon>
    </lineage>
</organism>